<dbReference type="InterPro" id="IPR003599">
    <property type="entry name" value="Ig_sub"/>
</dbReference>
<dbReference type="InterPro" id="IPR013783">
    <property type="entry name" value="Ig-like_fold"/>
</dbReference>
<keyword evidence="6" id="KW-1185">Reference proteome</keyword>
<evidence type="ECO:0000259" key="4">
    <source>
        <dbReference type="PROSITE" id="PS50835"/>
    </source>
</evidence>
<evidence type="ECO:0000313" key="5">
    <source>
        <dbReference type="Ensembl" id="ENSPCEP00000008660.1"/>
    </source>
</evidence>
<protein>
    <recommendedName>
        <fullName evidence="4">Ig-like domain-containing protein</fullName>
    </recommendedName>
</protein>
<dbReference type="GO" id="GO:0005576">
    <property type="term" value="C:extracellular region"/>
    <property type="evidence" value="ECO:0007669"/>
    <property type="project" value="UniProtKB-ARBA"/>
</dbReference>
<dbReference type="GO" id="GO:0019814">
    <property type="term" value="C:immunoglobulin complex"/>
    <property type="evidence" value="ECO:0007669"/>
    <property type="project" value="UniProtKB-KW"/>
</dbReference>
<reference evidence="5" key="2">
    <citation type="submission" date="2025-09" db="UniProtKB">
        <authorList>
            <consortium name="Ensembl"/>
        </authorList>
    </citation>
    <scope>IDENTIFICATION</scope>
</reference>
<dbReference type="SUPFAM" id="SSF48726">
    <property type="entry name" value="Immunoglobulin"/>
    <property type="match status" value="1"/>
</dbReference>
<dbReference type="Proteomes" id="UP000694393">
    <property type="component" value="Unplaced"/>
</dbReference>
<proteinExistence type="predicted"/>
<dbReference type="FunFam" id="2.60.40.10:FF:002426">
    <property type="entry name" value="Immunoglobulin heavy variable V15-2"/>
    <property type="match status" value="1"/>
</dbReference>
<organism evidence="5 6">
    <name type="scientific">Pelusios castaneus</name>
    <name type="common">West African mud turtle</name>
    <dbReference type="NCBI Taxonomy" id="367368"/>
    <lineage>
        <taxon>Eukaryota</taxon>
        <taxon>Metazoa</taxon>
        <taxon>Chordata</taxon>
        <taxon>Craniata</taxon>
        <taxon>Vertebrata</taxon>
        <taxon>Euteleostomi</taxon>
        <taxon>Archelosauria</taxon>
        <taxon>Testudinata</taxon>
        <taxon>Testudines</taxon>
        <taxon>Pleurodira</taxon>
        <taxon>Pelomedusidae</taxon>
        <taxon>Pelusios</taxon>
    </lineage>
</organism>
<dbReference type="Gene3D" id="2.60.40.10">
    <property type="entry name" value="Immunoglobulins"/>
    <property type="match status" value="1"/>
</dbReference>
<evidence type="ECO:0000313" key="6">
    <source>
        <dbReference type="Proteomes" id="UP000694393"/>
    </source>
</evidence>
<keyword evidence="2" id="KW-1064">Adaptive immunity</keyword>
<dbReference type="InterPro" id="IPR050199">
    <property type="entry name" value="IgHV"/>
</dbReference>
<dbReference type="SMART" id="SM00409">
    <property type="entry name" value="IG"/>
    <property type="match status" value="1"/>
</dbReference>
<dbReference type="Pfam" id="PF07686">
    <property type="entry name" value="V-set"/>
    <property type="match status" value="1"/>
</dbReference>
<evidence type="ECO:0000256" key="1">
    <source>
        <dbReference type="ARBA" id="ARBA00022859"/>
    </source>
</evidence>
<keyword evidence="3" id="KW-1280">Immunoglobulin</keyword>
<feature type="domain" description="Ig-like" evidence="4">
    <location>
        <begin position="19"/>
        <end position="123"/>
    </location>
</feature>
<dbReference type="SMART" id="SM00406">
    <property type="entry name" value="IGv"/>
    <property type="match status" value="1"/>
</dbReference>
<dbReference type="InterPro" id="IPR013106">
    <property type="entry name" value="Ig_V-set"/>
</dbReference>
<dbReference type="InterPro" id="IPR036179">
    <property type="entry name" value="Ig-like_dom_sf"/>
</dbReference>
<dbReference type="PROSITE" id="PS50835">
    <property type="entry name" value="IG_LIKE"/>
    <property type="match status" value="1"/>
</dbReference>
<dbReference type="PANTHER" id="PTHR23266">
    <property type="entry name" value="IMMUNOGLOBULIN HEAVY CHAIN"/>
    <property type="match status" value="1"/>
</dbReference>
<accession>A0A8C8RQL6</accession>
<name>A0A8C8RQL6_9SAUR</name>
<dbReference type="AlphaFoldDB" id="A0A8C8RQL6"/>
<dbReference type="GO" id="GO:0002250">
    <property type="term" value="P:adaptive immune response"/>
    <property type="evidence" value="ECO:0007669"/>
    <property type="project" value="UniProtKB-KW"/>
</dbReference>
<evidence type="ECO:0000256" key="2">
    <source>
        <dbReference type="ARBA" id="ARBA00023130"/>
    </source>
</evidence>
<keyword evidence="1" id="KW-0391">Immunity</keyword>
<sequence length="130" mass="14090">MGNHMQISVVLVQSGLGMVKPGETLTLTCAVSGFSISNQYNSWHWIRQPPGKGLEWVGRVHPYDGSTAYVPSLQVTISGDTSKNQFSLQLRSLTTADTTTYYCSRNHIDPGTKSRLGTSTTLEPSVKGGN</sequence>
<dbReference type="Ensembl" id="ENSPCET00000008973.1">
    <property type="protein sequence ID" value="ENSPCEP00000008660.1"/>
    <property type="gene ID" value="ENSPCEG00000006955.1"/>
</dbReference>
<dbReference type="InterPro" id="IPR007110">
    <property type="entry name" value="Ig-like_dom"/>
</dbReference>
<reference evidence="5" key="1">
    <citation type="submission" date="2025-08" db="UniProtKB">
        <authorList>
            <consortium name="Ensembl"/>
        </authorList>
    </citation>
    <scope>IDENTIFICATION</scope>
</reference>
<evidence type="ECO:0000256" key="3">
    <source>
        <dbReference type="ARBA" id="ARBA00043265"/>
    </source>
</evidence>